<sequence length="298" mass="32084">MAAAASRALAAIDVRAGPAPRAENGPWGRRPRRQGVHQHHQHQRRRLTLVPIRPRSRGERRSLRTSSSSSSTSSTSSSSSSSSSASLAETHRDGDLLSLTLADAPPSLSSAPLLLRAWYFEVTSSSRAEANDAEDDDDDDDDAARDRDAVEGVVRGVRCVLARDPATRALSLAPAPPASQPAPLALRKWVRDAFPAWASLLEELRDDGRYGRGDATDFATRVHPNPTGDDAMPCAVTAVEWVTSYDALKAEVLRDPSFWRDGTPPNAPPATPREQATLNAGEARPIRHTGPHTTAFAL</sequence>
<reference evidence="2 3" key="1">
    <citation type="journal article" date="2009" name="Science">
        <title>Green evolution and dynamic adaptations revealed by genomes of the marine picoeukaryotes Micromonas.</title>
        <authorList>
            <person name="Worden A.Z."/>
            <person name="Lee J.H."/>
            <person name="Mock T."/>
            <person name="Rouze P."/>
            <person name="Simmons M.P."/>
            <person name="Aerts A.L."/>
            <person name="Allen A.E."/>
            <person name="Cuvelier M.L."/>
            <person name="Derelle E."/>
            <person name="Everett M.V."/>
            <person name="Foulon E."/>
            <person name="Grimwood J."/>
            <person name="Gundlach H."/>
            <person name="Henrissat B."/>
            <person name="Napoli C."/>
            <person name="McDonald S.M."/>
            <person name="Parker M.S."/>
            <person name="Rombauts S."/>
            <person name="Salamov A."/>
            <person name="Von Dassow P."/>
            <person name="Badger J.H."/>
            <person name="Coutinho P.M."/>
            <person name="Demir E."/>
            <person name="Dubchak I."/>
            <person name="Gentemann C."/>
            <person name="Eikrem W."/>
            <person name="Gready J.E."/>
            <person name="John U."/>
            <person name="Lanier W."/>
            <person name="Lindquist E.A."/>
            <person name="Lucas S."/>
            <person name="Mayer K.F."/>
            <person name="Moreau H."/>
            <person name="Not F."/>
            <person name="Otillar R."/>
            <person name="Panaud O."/>
            <person name="Pangilinan J."/>
            <person name="Paulsen I."/>
            <person name="Piegu B."/>
            <person name="Poliakov A."/>
            <person name="Robbens S."/>
            <person name="Schmutz J."/>
            <person name="Toulza E."/>
            <person name="Wyss T."/>
            <person name="Zelensky A."/>
            <person name="Zhou K."/>
            <person name="Armbrust E.V."/>
            <person name="Bhattacharya D."/>
            <person name="Goodenough U.W."/>
            <person name="Van de Peer Y."/>
            <person name="Grigoriev I.V."/>
        </authorList>
    </citation>
    <scope>NUCLEOTIDE SEQUENCE [LARGE SCALE GENOMIC DNA]</scope>
    <source>
        <strain evidence="2 3">CCMP1545</strain>
    </source>
</reference>
<dbReference type="Proteomes" id="UP000001876">
    <property type="component" value="Unassembled WGS sequence"/>
</dbReference>
<feature type="compositionally biased region" description="Low complexity" evidence="1">
    <location>
        <begin position="1"/>
        <end position="11"/>
    </location>
</feature>
<dbReference type="AlphaFoldDB" id="C1N2J7"/>
<keyword evidence="3" id="KW-1185">Reference proteome</keyword>
<feature type="region of interest" description="Disordered" evidence="1">
    <location>
        <begin position="1"/>
        <end position="88"/>
    </location>
</feature>
<dbReference type="GeneID" id="9687538"/>
<gene>
    <name evidence="2" type="ORF">MICPUCDRAFT_51559</name>
</gene>
<accession>C1N2J7</accession>
<feature type="region of interest" description="Disordered" evidence="1">
    <location>
        <begin position="126"/>
        <end position="149"/>
    </location>
</feature>
<dbReference type="EMBL" id="GG663745">
    <property type="protein sequence ID" value="EEH53811.1"/>
    <property type="molecule type" value="Genomic_DNA"/>
</dbReference>
<protein>
    <submittedName>
        <fullName evidence="2">Predicted protein</fullName>
    </submittedName>
</protein>
<evidence type="ECO:0000313" key="3">
    <source>
        <dbReference type="Proteomes" id="UP000001876"/>
    </source>
</evidence>
<organism evidence="3">
    <name type="scientific">Micromonas pusilla (strain CCMP1545)</name>
    <name type="common">Picoplanktonic green alga</name>
    <dbReference type="NCBI Taxonomy" id="564608"/>
    <lineage>
        <taxon>Eukaryota</taxon>
        <taxon>Viridiplantae</taxon>
        <taxon>Chlorophyta</taxon>
        <taxon>Mamiellophyceae</taxon>
        <taxon>Mamiellales</taxon>
        <taxon>Mamiellaceae</taxon>
        <taxon>Micromonas</taxon>
    </lineage>
</organism>
<evidence type="ECO:0000313" key="2">
    <source>
        <dbReference type="EMBL" id="EEH53811.1"/>
    </source>
</evidence>
<feature type="compositionally biased region" description="Acidic residues" evidence="1">
    <location>
        <begin position="131"/>
        <end position="143"/>
    </location>
</feature>
<dbReference type="RefSeq" id="XP_003062099.1">
    <property type="nucleotide sequence ID" value="XM_003062053.1"/>
</dbReference>
<evidence type="ECO:0000256" key="1">
    <source>
        <dbReference type="SAM" id="MobiDB-lite"/>
    </source>
</evidence>
<feature type="region of interest" description="Disordered" evidence="1">
    <location>
        <begin position="256"/>
        <end position="298"/>
    </location>
</feature>
<name>C1N2J7_MICPC</name>
<feature type="compositionally biased region" description="Low complexity" evidence="1">
    <location>
        <begin position="64"/>
        <end position="84"/>
    </location>
</feature>
<dbReference type="KEGG" id="mpp:MICPUCDRAFT_51559"/>
<feature type="compositionally biased region" description="Basic residues" evidence="1">
    <location>
        <begin position="29"/>
        <end position="47"/>
    </location>
</feature>
<proteinExistence type="predicted"/>